<gene>
    <name evidence="2" type="ORF">ABB37_03818</name>
</gene>
<protein>
    <recommendedName>
        <fullName evidence="4">Amastin-like surface protein-like protein</fullName>
    </recommendedName>
</protein>
<dbReference type="PANTHER" id="PTHR40741:SF1">
    <property type="entry name" value="AMASTIN"/>
    <property type="match status" value="1"/>
</dbReference>
<dbReference type="EMBL" id="LGTL01000006">
    <property type="protein sequence ID" value="KPA81454.1"/>
    <property type="molecule type" value="Genomic_DNA"/>
</dbReference>
<evidence type="ECO:0008006" key="4">
    <source>
        <dbReference type="Google" id="ProtNLM"/>
    </source>
</evidence>
<organism evidence="2 3">
    <name type="scientific">Leptomonas pyrrhocoris</name>
    <name type="common">Firebug parasite</name>
    <dbReference type="NCBI Taxonomy" id="157538"/>
    <lineage>
        <taxon>Eukaryota</taxon>
        <taxon>Discoba</taxon>
        <taxon>Euglenozoa</taxon>
        <taxon>Kinetoplastea</taxon>
        <taxon>Metakinetoplastina</taxon>
        <taxon>Trypanosomatida</taxon>
        <taxon>Trypanosomatidae</taxon>
        <taxon>Leishmaniinae</taxon>
        <taxon>Leptomonas</taxon>
    </lineage>
</organism>
<keyword evidence="1" id="KW-1133">Transmembrane helix</keyword>
<feature type="transmembrane region" description="Helical" evidence="1">
    <location>
        <begin position="90"/>
        <end position="108"/>
    </location>
</feature>
<comment type="caution">
    <text evidence="2">The sequence shown here is derived from an EMBL/GenBank/DDBJ whole genome shotgun (WGS) entry which is preliminary data.</text>
</comment>
<keyword evidence="1" id="KW-0472">Membrane</keyword>
<dbReference type="RefSeq" id="XP_015659893.1">
    <property type="nucleotide sequence ID" value="XM_015801273.1"/>
</dbReference>
<dbReference type="InterPro" id="IPR009944">
    <property type="entry name" value="Amastin"/>
</dbReference>
<accession>A0A0M9G389</accession>
<evidence type="ECO:0000313" key="2">
    <source>
        <dbReference type="EMBL" id="KPA81455.1"/>
    </source>
</evidence>
<feature type="transmembrane region" description="Helical" evidence="1">
    <location>
        <begin position="172"/>
        <end position="191"/>
    </location>
</feature>
<dbReference type="Proteomes" id="UP000037923">
    <property type="component" value="Unassembled WGS sequence"/>
</dbReference>
<dbReference type="VEuPathDB" id="TriTrypDB:LpyrH10_06_1880"/>
<dbReference type="OMA" id="LAMLCEL"/>
<evidence type="ECO:0000256" key="1">
    <source>
        <dbReference type="SAM" id="Phobius"/>
    </source>
</evidence>
<evidence type="ECO:0000313" key="3">
    <source>
        <dbReference type="Proteomes" id="UP000037923"/>
    </source>
</evidence>
<dbReference type="PANTHER" id="PTHR40741">
    <property type="entry name" value="AMASTIN-RELATED"/>
    <property type="match status" value="1"/>
</dbReference>
<feature type="transmembrane region" description="Helical" evidence="1">
    <location>
        <begin position="120"/>
        <end position="142"/>
    </location>
</feature>
<dbReference type="OrthoDB" id="272410at2759"/>
<dbReference type="AlphaFoldDB" id="A0A0M9G389"/>
<dbReference type="RefSeq" id="XP_015659894.1">
    <property type="nucleotide sequence ID" value="XM_015801274.1"/>
</dbReference>
<feature type="transmembrane region" description="Helical" evidence="1">
    <location>
        <begin position="7"/>
        <end position="29"/>
    </location>
</feature>
<reference evidence="2 3" key="1">
    <citation type="submission" date="2015-07" db="EMBL/GenBank/DDBJ databases">
        <title>High-quality genome of monoxenous trypanosomatid Leptomonas pyrrhocoris.</title>
        <authorList>
            <person name="Flegontov P."/>
            <person name="Butenko A."/>
            <person name="Firsov S."/>
            <person name="Vlcek C."/>
            <person name="Logacheva M.D."/>
            <person name="Field M."/>
            <person name="Filatov D."/>
            <person name="Flegontova O."/>
            <person name="Gerasimov E."/>
            <person name="Jackson A.P."/>
            <person name="Kelly S."/>
            <person name="Opperdoes F."/>
            <person name="O'Reilly A."/>
            <person name="Votypka J."/>
            <person name="Yurchenko V."/>
            <person name="Lukes J."/>
        </authorList>
    </citation>
    <scope>NUCLEOTIDE SEQUENCE [LARGE SCALE GENOMIC DNA]</scope>
    <source>
        <strain evidence="2">H10</strain>
    </source>
</reference>
<dbReference type="EMBL" id="LGTL01000006">
    <property type="protein sequence ID" value="KPA81455.1"/>
    <property type="molecule type" value="Genomic_DNA"/>
</dbReference>
<dbReference type="Pfam" id="PF07344">
    <property type="entry name" value="Amastin"/>
    <property type="match status" value="1"/>
</dbReference>
<sequence>MLFVRFLVLVLILIFDVLALVGTLTLPIFSAKVSAYGLENGKVQVSLWEIHMSKMSLTGVNETEVPSSQPVRINYAGCSSFRATFRAMEAFAIAGTVFGFYAFLISCLQCFCRLKVKLPLFLFMLLAFISEAALVIIGGVAYGTVFCSKMSTESNLTSVVFKGAGYKLDTGYIIQIVAAVGYLITFLITPFTQQLWCGNC</sequence>
<proteinExistence type="predicted"/>
<keyword evidence="1" id="KW-0812">Transmembrane</keyword>
<name>A0A0M9G389_LEPPY</name>
<keyword evidence="3" id="KW-1185">Reference proteome</keyword>
<dbReference type="GeneID" id="26904109"/>